<comment type="caution">
    <text evidence="5">The sequence shown here is derived from an EMBL/GenBank/DDBJ whole genome shotgun (WGS) entry which is preliminary data.</text>
</comment>
<gene>
    <name evidence="5" type="ORF">HO133_005607</name>
</gene>
<accession>A0A8H6F8X1</accession>
<dbReference type="RefSeq" id="XP_037148498.1">
    <property type="nucleotide sequence ID" value="XM_037296516.1"/>
</dbReference>
<dbReference type="Gene3D" id="3.20.20.140">
    <property type="entry name" value="Metal-dependent hydrolases"/>
    <property type="match status" value="1"/>
</dbReference>
<dbReference type="GO" id="GO:0005829">
    <property type="term" value="C:cytosol"/>
    <property type="evidence" value="ECO:0007669"/>
    <property type="project" value="TreeGrafter"/>
</dbReference>
<evidence type="ECO:0000256" key="3">
    <source>
        <dbReference type="RuleBase" id="RU366045"/>
    </source>
</evidence>
<evidence type="ECO:0000256" key="1">
    <source>
        <dbReference type="ARBA" id="ARBA00022793"/>
    </source>
</evidence>
<feature type="domain" description="Amidohydrolase-related" evidence="4">
    <location>
        <begin position="44"/>
        <end position="301"/>
    </location>
</feature>
<dbReference type="GO" id="GO:0016787">
    <property type="term" value="F:hydrolase activity"/>
    <property type="evidence" value="ECO:0007669"/>
    <property type="project" value="InterPro"/>
</dbReference>
<dbReference type="GO" id="GO:0016831">
    <property type="term" value="F:carboxy-lyase activity"/>
    <property type="evidence" value="ECO:0007669"/>
    <property type="project" value="UniProtKB-KW"/>
</dbReference>
<keyword evidence="1 3" id="KW-0210">Decarboxylase</keyword>
<dbReference type="GeneID" id="59334013"/>
<protein>
    <recommendedName>
        <fullName evidence="4">Amidohydrolase-related domain-containing protein</fullName>
    </recommendedName>
</protein>
<evidence type="ECO:0000313" key="6">
    <source>
        <dbReference type="Proteomes" id="UP000593566"/>
    </source>
</evidence>
<keyword evidence="2 3" id="KW-0456">Lyase</keyword>
<keyword evidence="6" id="KW-1185">Reference proteome</keyword>
<proteinExistence type="inferred from homology"/>
<dbReference type="PANTHER" id="PTHR21240">
    <property type="entry name" value="2-AMINO-3-CARBOXYLMUCONATE-6-SEMIALDEHYDE DECARBOXYLASE"/>
    <property type="match status" value="1"/>
</dbReference>
<dbReference type="InterPro" id="IPR006680">
    <property type="entry name" value="Amidohydro-rel"/>
</dbReference>
<dbReference type="EMBL" id="JACCJB010000021">
    <property type="protein sequence ID" value="KAF6219063.1"/>
    <property type="molecule type" value="Genomic_DNA"/>
</dbReference>
<evidence type="ECO:0000256" key="2">
    <source>
        <dbReference type="ARBA" id="ARBA00023239"/>
    </source>
</evidence>
<dbReference type="InterPro" id="IPR032465">
    <property type="entry name" value="ACMSD"/>
</dbReference>
<organism evidence="5 6">
    <name type="scientific">Letharia lupina</name>
    <dbReference type="NCBI Taxonomy" id="560253"/>
    <lineage>
        <taxon>Eukaryota</taxon>
        <taxon>Fungi</taxon>
        <taxon>Dikarya</taxon>
        <taxon>Ascomycota</taxon>
        <taxon>Pezizomycotina</taxon>
        <taxon>Lecanoromycetes</taxon>
        <taxon>OSLEUM clade</taxon>
        <taxon>Lecanoromycetidae</taxon>
        <taxon>Lecanorales</taxon>
        <taxon>Lecanorineae</taxon>
        <taxon>Parmeliaceae</taxon>
        <taxon>Letharia</taxon>
    </lineage>
</organism>
<reference evidence="5 6" key="1">
    <citation type="journal article" date="2020" name="Genomics">
        <title>Complete, high-quality genomes from long-read metagenomic sequencing of two wolf lichen thalli reveals enigmatic genome architecture.</title>
        <authorList>
            <person name="McKenzie S.K."/>
            <person name="Walston R.F."/>
            <person name="Allen J.L."/>
        </authorList>
    </citation>
    <scope>NUCLEOTIDE SEQUENCE [LARGE SCALE GENOMIC DNA]</scope>
    <source>
        <strain evidence="5">WasteWater1</strain>
    </source>
</reference>
<dbReference type="InterPro" id="IPR032466">
    <property type="entry name" value="Metal_Hydrolase"/>
</dbReference>
<dbReference type="AlphaFoldDB" id="A0A8H6F8X1"/>
<sequence>MPETVDQCKKLALPGQGDAFAEQMLDIHGERLEIMTQYNVELFVLSLASPGPQGQHDKEKAESLARRANDYMAKEVGKNPKRFAGFCVLSMHDPCQAAQELRRSVIELGLKGAIINDFQSAGPDGETMLMYDQPEYDHFWAAVQSPHLQKELWDPRWWLSIASLQFGQDVQRHILGMCANGVFDRFPSVKIVIGHLGEMTPGHLWRIDHWMIRHYKHKGLPMKHPFRYYFQKNIWLTTSGHFSTPDLLNAITAVGADRIMFSIDHPFEDIEEAAIWWDNLQMNPTDKVNMGRNNAIKLLKLDLPLDETAYESPVEIAWARCHATRPGQKVVAACCKSSHTGPPNVLSLPRPRAEASFLHGSLDPSSEFVSVVYPNERQARLAGTEVSHHPLSQRFVFSVDPTPEYIQSHLFTLNQEVRGVLPDVAMA</sequence>
<dbReference type="Proteomes" id="UP000593566">
    <property type="component" value="Unassembled WGS sequence"/>
</dbReference>
<dbReference type="SUPFAM" id="SSF51556">
    <property type="entry name" value="Metallo-dependent hydrolases"/>
    <property type="match status" value="1"/>
</dbReference>
<evidence type="ECO:0000259" key="4">
    <source>
        <dbReference type="Pfam" id="PF04909"/>
    </source>
</evidence>
<name>A0A8H6F8X1_9LECA</name>
<comment type="similarity">
    <text evidence="3">Belongs to the metallo-dependent hydrolases superfamily.</text>
</comment>
<dbReference type="GO" id="GO:0019748">
    <property type="term" value="P:secondary metabolic process"/>
    <property type="evidence" value="ECO:0007669"/>
    <property type="project" value="TreeGrafter"/>
</dbReference>
<dbReference type="Pfam" id="PF04909">
    <property type="entry name" value="Amidohydro_2"/>
    <property type="match status" value="1"/>
</dbReference>
<dbReference type="PANTHER" id="PTHR21240:SF31">
    <property type="entry name" value="AMIDOHYDROLASE FAMILY PROTEIN (AFU_ORTHOLOGUE AFUA_7G05840)"/>
    <property type="match status" value="1"/>
</dbReference>
<evidence type="ECO:0000313" key="5">
    <source>
        <dbReference type="EMBL" id="KAF6219063.1"/>
    </source>
</evidence>